<dbReference type="InterPro" id="IPR016181">
    <property type="entry name" value="Acyl_CoA_acyltransferase"/>
</dbReference>
<evidence type="ECO:0000256" key="1">
    <source>
        <dbReference type="SAM" id="MobiDB-lite"/>
    </source>
</evidence>
<organism evidence="3 4">
    <name type="scientific">Actinacidiphila bryophytorum</name>
    <dbReference type="NCBI Taxonomy" id="1436133"/>
    <lineage>
        <taxon>Bacteria</taxon>
        <taxon>Bacillati</taxon>
        <taxon>Actinomycetota</taxon>
        <taxon>Actinomycetes</taxon>
        <taxon>Kitasatosporales</taxon>
        <taxon>Streptomycetaceae</taxon>
        <taxon>Actinacidiphila</taxon>
    </lineage>
</organism>
<feature type="region of interest" description="Disordered" evidence="1">
    <location>
        <begin position="17"/>
        <end position="44"/>
    </location>
</feature>
<dbReference type="Gene3D" id="3.40.630.30">
    <property type="match status" value="1"/>
</dbReference>
<evidence type="ECO:0000259" key="2">
    <source>
        <dbReference type="PROSITE" id="PS51186"/>
    </source>
</evidence>
<feature type="compositionally biased region" description="Basic and acidic residues" evidence="1">
    <location>
        <begin position="31"/>
        <end position="43"/>
    </location>
</feature>
<dbReference type="PROSITE" id="PS51186">
    <property type="entry name" value="GNAT"/>
    <property type="match status" value="1"/>
</dbReference>
<dbReference type="Pfam" id="PF00583">
    <property type="entry name" value="Acetyltransf_1"/>
    <property type="match status" value="1"/>
</dbReference>
<feature type="domain" description="N-acetyltransferase" evidence="2">
    <location>
        <begin position="46"/>
        <end position="201"/>
    </location>
</feature>
<protein>
    <submittedName>
        <fullName evidence="3">Acetyltransferase (GNAT) family protein</fullName>
    </submittedName>
</protein>
<evidence type="ECO:0000313" key="3">
    <source>
        <dbReference type="EMBL" id="CAG7650485.1"/>
    </source>
</evidence>
<dbReference type="SUPFAM" id="SSF55729">
    <property type="entry name" value="Acyl-CoA N-acyltransferases (Nat)"/>
    <property type="match status" value="1"/>
</dbReference>
<dbReference type="Proteomes" id="UP001153328">
    <property type="component" value="Unassembled WGS sequence"/>
</dbReference>
<evidence type="ECO:0000313" key="4">
    <source>
        <dbReference type="Proteomes" id="UP001153328"/>
    </source>
</evidence>
<dbReference type="GO" id="GO:0016747">
    <property type="term" value="F:acyltransferase activity, transferring groups other than amino-acyl groups"/>
    <property type="evidence" value="ECO:0007669"/>
    <property type="project" value="InterPro"/>
</dbReference>
<gene>
    <name evidence="3" type="ORF">SBRY_50374</name>
</gene>
<reference evidence="3" key="1">
    <citation type="submission" date="2021-06" db="EMBL/GenBank/DDBJ databases">
        <authorList>
            <person name="Arsene-Ploetze F."/>
        </authorList>
    </citation>
    <scope>NUCLEOTIDE SEQUENCE</scope>
    <source>
        <strain evidence="3">SBRY1</strain>
    </source>
</reference>
<name>A0A9W4H4T9_9ACTN</name>
<proteinExistence type="predicted"/>
<comment type="caution">
    <text evidence="3">The sequence shown here is derived from an EMBL/GenBank/DDBJ whole genome shotgun (WGS) entry which is preliminary data.</text>
</comment>
<feature type="compositionally biased region" description="Low complexity" evidence="1">
    <location>
        <begin position="17"/>
        <end position="30"/>
    </location>
</feature>
<keyword evidence="4" id="KW-1185">Reference proteome</keyword>
<dbReference type="InterPro" id="IPR000182">
    <property type="entry name" value="GNAT_dom"/>
</dbReference>
<sequence>MTAVIILASMTTVIEAAPSQPPDARSAPDPASREQGRDPEPSARRWQTALATPADAAALADLFAACSLETVRLRFFGRVRALPAEYLADVLAGRPDVHDAVVAYAYGASKAHLVGLASLATPPGGRTAELGVLVADAWQRQGAGRAMVDLLLTRARARGVRRVGAAVLPGRSALLAALGRRLPAEHLALSADGPSGVYRLD</sequence>
<dbReference type="EMBL" id="CAJVAX010000019">
    <property type="protein sequence ID" value="CAG7650485.1"/>
    <property type="molecule type" value="Genomic_DNA"/>
</dbReference>
<dbReference type="AlphaFoldDB" id="A0A9W4H4T9"/>
<accession>A0A9W4H4T9</accession>